<gene>
    <name evidence="4" type="ORF">PMZ80_007260</name>
</gene>
<dbReference type="EMBL" id="JAVHJV010000008">
    <property type="protein sequence ID" value="KAK5940843.1"/>
    <property type="molecule type" value="Genomic_DNA"/>
</dbReference>
<evidence type="ECO:0000313" key="4">
    <source>
        <dbReference type="EMBL" id="KAK5940843.1"/>
    </source>
</evidence>
<dbReference type="InterPro" id="IPR029058">
    <property type="entry name" value="AB_hydrolase_fold"/>
</dbReference>
<dbReference type="Pfam" id="PF07859">
    <property type="entry name" value="Abhydrolase_3"/>
    <property type="match status" value="1"/>
</dbReference>
<dbReference type="SUPFAM" id="SSF53474">
    <property type="entry name" value="alpha/beta-Hydrolases"/>
    <property type="match status" value="1"/>
</dbReference>
<evidence type="ECO:0000256" key="2">
    <source>
        <dbReference type="SAM" id="MobiDB-lite"/>
    </source>
</evidence>
<dbReference type="GeneID" id="90000709"/>
<accession>A0ABR0RJP6</accession>
<dbReference type="PANTHER" id="PTHR48081:SF8">
    <property type="entry name" value="ALPHA_BETA HYDROLASE FOLD-3 DOMAIN-CONTAINING PROTEIN-RELATED"/>
    <property type="match status" value="1"/>
</dbReference>
<dbReference type="Proteomes" id="UP001334248">
    <property type="component" value="Unassembled WGS sequence"/>
</dbReference>
<name>A0ABR0RJP6_9EURO</name>
<dbReference type="RefSeq" id="XP_064728933.1">
    <property type="nucleotide sequence ID" value="XM_064875668.1"/>
</dbReference>
<sequence>MATPAPATVRTPEHEAQLDTPATSSSIVSMDKPVNSHSSKLESLTNIETRTDLSLLYRLLRTCIRPFRPKLVSFKKTWPEGSPRLTKRPSSQYGVQIKERKVQVPSPPHQPLPQADAATNTQSLWVYNFDAPRSVKDVHRDGAKRETSKTIYYFAGGGFQAPASGEHWKLCARLAKDLSADGVRLVLVSYPLSPKSPAKDSLPFLRAWLELALKIANENSRGDEQVILMGDSAGGNVVISLAFWWAEQLASLKRELEGRDLRLESVKARELESMQRLRSVIVMSPPTDFRNINEEIAEADKLDPIMTRDLTDGAAATWTKDWPMTDGRDPKSDPTLSPNLQTPEAWKALRESGLAVHGLNGTADVLSPDCKVFMQLCQKEMIRGEWLVWEGQMHCFPLVVCYGLMEGKEGFSWLCRRVRES</sequence>
<keyword evidence="5" id="KW-1185">Reference proteome</keyword>
<comment type="caution">
    <text evidence="4">The sequence shown here is derived from an EMBL/GenBank/DDBJ whole genome shotgun (WGS) entry which is preliminary data.</text>
</comment>
<dbReference type="InterPro" id="IPR050300">
    <property type="entry name" value="GDXG_lipolytic_enzyme"/>
</dbReference>
<feature type="region of interest" description="Disordered" evidence="2">
    <location>
        <begin position="1"/>
        <end position="37"/>
    </location>
</feature>
<proteinExistence type="predicted"/>
<dbReference type="Gene3D" id="3.40.50.1820">
    <property type="entry name" value="alpha/beta hydrolase"/>
    <property type="match status" value="1"/>
</dbReference>
<evidence type="ECO:0000313" key="5">
    <source>
        <dbReference type="Proteomes" id="UP001334248"/>
    </source>
</evidence>
<dbReference type="InterPro" id="IPR013094">
    <property type="entry name" value="AB_hydrolase_3"/>
</dbReference>
<evidence type="ECO:0000259" key="3">
    <source>
        <dbReference type="Pfam" id="PF07859"/>
    </source>
</evidence>
<organism evidence="4 5">
    <name type="scientific">Knufia obscura</name>
    <dbReference type="NCBI Taxonomy" id="1635080"/>
    <lineage>
        <taxon>Eukaryota</taxon>
        <taxon>Fungi</taxon>
        <taxon>Dikarya</taxon>
        <taxon>Ascomycota</taxon>
        <taxon>Pezizomycotina</taxon>
        <taxon>Eurotiomycetes</taxon>
        <taxon>Chaetothyriomycetidae</taxon>
        <taxon>Chaetothyriales</taxon>
        <taxon>Trichomeriaceae</taxon>
        <taxon>Knufia</taxon>
    </lineage>
</organism>
<feature type="domain" description="Alpha/beta hydrolase fold-3" evidence="3">
    <location>
        <begin position="152"/>
        <end position="397"/>
    </location>
</feature>
<feature type="region of interest" description="Disordered" evidence="2">
    <location>
        <begin position="319"/>
        <end position="339"/>
    </location>
</feature>
<protein>
    <recommendedName>
        <fullName evidence="3">Alpha/beta hydrolase fold-3 domain-containing protein</fullName>
    </recommendedName>
</protein>
<dbReference type="PANTHER" id="PTHR48081">
    <property type="entry name" value="AB HYDROLASE SUPERFAMILY PROTEIN C4A8.06C"/>
    <property type="match status" value="1"/>
</dbReference>
<keyword evidence="1" id="KW-0378">Hydrolase</keyword>
<evidence type="ECO:0000256" key="1">
    <source>
        <dbReference type="ARBA" id="ARBA00022801"/>
    </source>
</evidence>
<reference evidence="4 5" key="1">
    <citation type="journal article" date="2023" name="Res Sq">
        <title>Genomic and morphological characterization of Knufia obscura isolated from the Mars 2020 spacecraft assembly facility.</title>
        <authorList>
            <person name="Chander A.M."/>
            <person name="Teixeira M.M."/>
            <person name="Singh N.K."/>
            <person name="Williams M.P."/>
            <person name="Parker C.W."/>
            <person name="Leo P."/>
            <person name="Stajich J.E."/>
            <person name="Torok T."/>
            <person name="Tighe S."/>
            <person name="Mason C.E."/>
            <person name="Venkateswaran K."/>
        </authorList>
    </citation>
    <scope>NUCLEOTIDE SEQUENCE [LARGE SCALE GENOMIC DNA]</scope>
    <source>
        <strain evidence="4 5">CCFEE 5817</strain>
    </source>
</reference>